<protein>
    <recommendedName>
        <fullName evidence="4">BTB domain-containing protein</fullName>
    </recommendedName>
</protein>
<feature type="domain" description="BTB" evidence="4">
    <location>
        <begin position="506"/>
        <end position="571"/>
    </location>
</feature>
<feature type="compositionally biased region" description="Polar residues" evidence="3">
    <location>
        <begin position="1"/>
        <end position="16"/>
    </location>
</feature>
<dbReference type="SUPFAM" id="SSF117281">
    <property type="entry name" value="Kelch motif"/>
    <property type="match status" value="1"/>
</dbReference>
<evidence type="ECO:0000256" key="3">
    <source>
        <dbReference type="SAM" id="MobiDB-lite"/>
    </source>
</evidence>
<feature type="region of interest" description="Disordered" evidence="3">
    <location>
        <begin position="1"/>
        <end position="35"/>
    </location>
</feature>
<accession>A0A9P8IEP8</accession>
<evidence type="ECO:0000256" key="1">
    <source>
        <dbReference type="ARBA" id="ARBA00022441"/>
    </source>
</evidence>
<sequence>MATPGSTGSSNNTFLMPNSPVKGRRASPGGYKPEISRTLGQRPACLVNASVTYCGDNQIYAFGGFDQYTDEVYNHVLKLDLNTLQWSLVDNYGDIPGVRMGHTATLYKGDKLLVYGGENEHRMFLSDVVIFDLKTAHWTQPAISGPVPKGRTRHASALYDDKLFIMGGISDHNAVLDDVCYLDLNTWTWSRSWKFIGRFDHSAWVWGGRMWVFGGLSEDMDRGGEIWWLDLKVSPAFENHPVYGLSDRQGSGTKRGAGQRSGYNSAHRQPGGAYAANSGIIQQNLQPSLAPFNPPLAPGSISSLNFVSGPNLPSQASGSHFHVYTSGVLLDFVTPSSTISPSECCLSAFDLDALRWRKLAEGSEIFNPGYRWHYCAMDEDGTKAWLLGCATDSAVNGVGSNYEEYLSDVLPIDLNRFGILGNSLASDSRAELIRTSVSERNSGTPPNGLGADLAGMFDKSPDQGSGADFVVTGEPYEQAIAEPEDDDIMSSASSMTTRTTSQPRWLSADTTTSSPIHVHKLILQARWPHFGRLYAAQMAEFHTKKMHIPEPYDVVRAFLYYLYSDSIARHPEYCADLSVVAGLLVMANVYDMPRLRMLCLNRLGREIDVEHAAVVWERAGVAGEDWLRRRAGEFCLTHWGRVVRTQGFRKLSRNSLLELCEEVDVEGRVVSGQELELVGGLGGGKFGVGGSGRDPAKGAGAHVGNPSSEEMEEGDDEEGMEMN</sequence>
<reference evidence="5" key="1">
    <citation type="submission" date="2021-03" db="EMBL/GenBank/DDBJ databases">
        <title>Comparative genomics and phylogenomic investigation of the class Geoglossomycetes provide insights into ecological specialization and systematics.</title>
        <authorList>
            <person name="Melie T."/>
            <person name="Pirro S."/>
            <person name="Miller A.N."/>
            <person name="Quandt A."/>
        </authorList>
    </citation>
    <scope>NUCLEOTIDE SEQUENCE</scope>
    <source>
        <strain evidence="5">CAQ_001_2017</strain>
    </source>
</reference>
<name>A0A9P8IEP8_9PEZI</name>
<dbReference type="Gene3D" id="2.120.10.80">
    <property type="entry name" value="Kelch-type beta propeller"/>
    <property type="match status" value="1"/>
</dbReference>
<feature type="compositionally biased region" description="Acidic residues" evidence="3">
    <location>
        <begin position="709"/>
        <end position="723"/>
    </location>
</feature>
<dbReference type="InterPro" id="IPR011333">
    <property type="entry name" value="SKP1/BTB/POZ_sf"/>
</dbReference>
<keyword evidence="1" id="KW-0880">Kelch repeat</keyword>
<dbReference type="PANTHER" id="PTHR46093">
    <property type="entry name" value="ACYL-COA-BINDING DOMAIN-CONTAINING PROTEIN 5"/>
    <property type="match status" value="1"/>
</dbReference>
<feature type="region of interest" description="Disordered" evidence="3">
    <location>
        <begin position="688"/>
        <end position="723"/>
    </location>
</feature>
<gene>
    <name evidence="5" type="ORF">GP486_006313</name>
</gene>
<dbReference type="Proteomes" id="UP000750711">
    <property type="component" value="Unassembled WGS sequence"/>
</dbReference>
<proteinExistence type="predicted"/>
<dbReference type="Pfam" id="PF00651">
    <property type="entry name" value="BTB"/>
    <property type="match status" value="1"/>
</dbReference>
<dbReference type="PROSITE" id="PS50097">
    <property type="entry name" value="BTB"/>
    <property type="match status" value="1"/>
</dbReference>
<organism evidence="5 6">
    <name type="scientific">Trichoglossum hirsutum</name>
    <dbReference type="NCBI Taxonomy" id="265104"/>
    <lineage>
        <taxon>Eukaryota</taxon>
        <taxon>Fungi</taxon>
        <taxon>Dikarya</taxon>
        <taxon>Ascomycota</taxon>
        <taxon>Pezizomycotina</taxon>
        <taxon>Geoglossomycetes</taxon>
        <taxon>Geoglossales</taxon>
        <taxon>Geoglossaceae</taxon>
        <taxon>Trichoglossum</taxon>
    </lineage>
</organism>
<dbReference type="SUPFAM" id="SSF54695">
    <property type="entry name" value="POZ domain"/>
    <property type="match status" value="1"/>
</dbReference>
<evidence type="ECO:0000313" key="6">
    <source>
        <dbReference type="Proteomes" id="UP000750711"/>
    </source>
</evidence>
<dbReference type="Pfam" id="PF24681">
    <property type="entry name" value="Kelch_KLHDC2_KLHL20_DRC7"/>
    <property type="match status" value="1"/>
</dbReference>
<evidence type="ECO:0000256" key="2">
    <source>
        <dbReference type="ARBA" id="ARBA00022737"/>
    </source>
</evidence>
<evidence type="ECO:0000313" key="5">
    <source>
        <dbReference type="EMBL" id="KAH0555741.1"/>
    </source>
</evidence>
<comment type="caution">
    <text evidence="5">The sequence shown here is derived from an EMBL/GenBank/DDBJ whole genome shotgun (WGS) entry which is preliminary data.</text>
</comment>
<evidence type="ECO:0000259" key="4">
    <source>
        <dbReference type="PROSITE" id="PS50097"/>
    </source>
</evidence>
<dbReference type="PANTHER" id="PTHR46093:SF18">
    <property type="entry name" value="FIBRONECTIN TYPE-III DOMAIN-CONTAINING PROTEIN"/>
    <property type="match status" value="1"/>
</dbReference>
<dbReference type="InterPro" id="IPR000210">
    <property type="entry name" value="BTB/POZ_dom"/>
</dbReference>
<dbReference type="AlphaFoldDB" id="A0A9P8IEP8"/>
<dbReference type="EMBL" id="JAGHQM010001382">
    <property type="protein sequence ID" value="KAH0555741.1"/>
    <property type="molecule type" value="Genomic_DNA"/>
</dbReference>
<keyword evidence="6" id="KW-1185">Reference proteome</keyword>
<dbReference type="InterPro" id="IPR015915">
    <property type="entry name" value="Kelch-typ_b-propeller"/>
</dbReference>
<dbReference type="Gene3D" id="3.30.710.10">
    <property type="entry name" value="Potassium Channel Kv1.1, Chain A"/>
    <property type="match status" value="1"/>
</dbReference>
<keyword evidence="2" id="KW-0677">Repeat</keyword>
<feature type="region of interest" description="Disordered" evidence="3">
    <location>
        <begin position="244"/>
        <end position="270"/>
    </location>
</feature>